<dbReference type="Gene3D" id="3.10.180.10">
    <property type="entry name" value="2,3-Dihydroxybiphenyl 1,2-Dioxygenase, domain 1"/>
    <property type="match status" value="1"/>
</dbReference>
<feature type="domain" description="VOC" evidence="3">
    <location>
        <begin position="55"/>
        <end position="183"/>
    </location>
</feature>
<keyword evidence="2" id="KW-0479">Metal-binding</keyword>
<evidence type="ECO:0000313" key="4">
    <source>
        <dbReference type="EMBL" id="PZX13855.1"/>
    </source>
</evidence>
<dbReference type="PANTHER" id="PTHR43048">
    <property type="entry name" value="METHYLMALONYL-COA EPIMERASE"/>
    <property type="match status" value="1"/>
</dbReference>
<evidence type="ECO:0000256" key="2">
    <source>
        <dbReference type="ARBA" id="ARBA00022723"/>
    </source>
</evidence>
<evidence type="ECO:0000259" key="3">
    <source>
        <dbReference type="PROSITE" id="PS51819"/>
    </source>
</evidence>
<dbReference type="Proteomes" id="UP000249239">
    <property type="component" value="Unassembled WGS sequence"/>
</dbReference>
<dbReference type="GO" id="GO:0046872">
    <property type="term" value="F:metal ion binding"/>
    <property type="evidence" value="ECO:0007669"/>
    <property type="project" value="UniProtKB-KW"/>
</dbReference>
<dbReference type="EMBL" id="QKZK01000022">
    <property type="protein sequence ID" value="PZX13855.1"/>
    <property type="molecule type" value="Genomic_DNA"/>
</dbReference>
<dbReference type="InterPro" id="IPR017515">
    <property type="entry name" value="MeMalonyl-CoA_epimerase"/>
</dbReference>
<dbReference type="AlphaFoldDB" id="A0A2W7N0E0"/>
<dbReference type="NCBIfam" id="TIGR03081">
    <property type="entry name" value="metmalonyl_epim"/>
    <property type="match status" value="1"/>
</dbReference>
<dbReference type="GO" id="GO:0046491">
    <property type="term" value="P:L-methylmalonyl-CoA metabolic process"/>
    <property type="evidence" value="ECO:0007669"/>
    <property type="project" value="TreeGrafter"/>
</dbReference>
<dbReference type="RefSeq" id="WP_245935015.1">
    <property type="nucleotide sequence ID" value="NZ_QKZK01000022.1"/>
</dbReference>
<name>A0A2W7N0E0_9BACT</name>
<evidence type="ECO:0000256" key="1">
    <source>
        <dbReference type="ARBA" id="ARBA00009308"/>
    </source>
</evidence>
<reference evidence="4 5" key="1">
    <citation type="submission" date="2018-06" db="EMBL/GenBank/DDBJ databases">
        <title>Genomic Encyclopedia of Archaeal and Bacterial Type Strains, Phase II (KMG-II): from individual species to whole genera.</title>
        <authorList>
            <person name="Goeker M."/>
        </authorList>
    </citation>
    <scope>NUCLEOTIDE SEQUENCE [LARGE SCALE GENOMIC DNA]</scope>
    <source>
        <strain evidence="4 5">DSM 6779</strain>
    </source>
</reference>
<dbReference type="CDD" id="cd07249">
    <property type="entry name" value="MMCE"/>
    <property type="match status" value="1"/>
</dbReference>
<protein>
    <submittedName>
        <fullName evidence="4">Methylmalonyl-CoA epimerase</fullName>
    </submittedName>
</protein>
<gene>
    <name evidence="4" type="ORF">LX69_02536</name>
</gene>
<accession>A0A2W7N0E0</accession>
<organism evidence="4 5">
    <name type="scientific">Breznakibacter xylanolyticus</name>
    <dbReference type="NCBI Taxonomy" id="990"/>
    <lineage>
        <taxon>Bacteria</taxon>
        <taxon>Pseudomonadati</taxon>
        <taxon>Bacteroidota</taxon>
        <taxon>Bacteroidia</taxon>
        <taxon>Marinilabiliales</taxon>
        <taxon>Marinilabiliaceae</taxon>
        <taxon>Breznakibacter</taxon>
    </lineage>
</organism>
<dbReference type="GO" id="GO:0004493">
    <property type="term" value="F:methylmalonyl-CoA epimerase activity"/>
    <property type="evidence" value="ECO:0007669"/>
    <property type="project" value="TreeGrafter"/>
</dbReference>
<keyword evidence="5" id="KW-1185">Reference proteome</keyword>
<comment type="caution">
    <text evidence="4">The sequence shown here is derived from an EMBL/GenBank/DDBJ whole genome shotgun (WGS) entry which is preliminary data.</text>
</comment>
<dbReference type="PROSITE" id="PS51819">
    <property type="entry name" value="VOC"/>
    <property type="match status" value="1"/>
</dbReference>
<dbReference type="InterPro" id="IPR029068">
    <property type="entry name" value="Glyas_Bleomycin-R_OHBP_Dase"/>
</dbReference>
<dbReference type="PANTHER" id="PTHR43048:SF3">
    <property type="entry name" value="METHYLMALONYL-COA EPIMERASE, MITOCHONDRIAL"/>
    <property type="match status" value="1"/>
</dbReference>
<dbReference type="InterPro" id="IPR037523">
    <property type="entry name" value="VOC_core"/>
</dbReference>
<evidence type="ECO:0000313" key="5">
    <source>
        <dbReference type="Proteomes" id="UP000249239"/>
    </source>
</evidence>
<proteinExistence type="inferred from homology"/>
<sequence>MPEISDLLSENGSVYVLKQPFLLFLLLHIRVKSSTFVAFRLSINFFNYLHMKPTHIEHIGIAVKSLDEAIPFYERVLGLTCYAVEEVVDQKVKTAFFKVGQTKIELLESTDSEGPIGKFIEKKGEGIHHLAFAVDGLADKLKLAEERGVKLIDATPRKGAEGLNIGFLHPKSTFGVLTELCEDPKK</sequence>
<dbReference type="FunFam" id="3.10.180.10:FF:000006">
    <property type="entry name" value="Methylmalonyl-CoA epimerase"/>
    <property type="match status" value="1"/>
</dbReference>
<dbReference type="Pfam" id="PF13669">
    <property type="entry name" value="Glyoxalase_4"/>
    <property type="match status" value="1"/>
</dbReference>
<dbReference type="InterPro" id="IPR051785">
    <property type="entry name" value="MMCE/EMCE_epimerase"/>
</dbReference>
<comment type="similarity">
    <text evidence="1">Belongs to the methylmalonyl-CoA epimerase family.</text>
</comment>
<dbReference type="SUPFAM" id="SSF54593">
    <property type="entry name" value="Glyoxalase/Bleomycin resistance protein/Dihydroxybiphenyl dioxygenase"/>
    <property type="match status" value="1"/>
</dbReference>